<feature type="transmembrane region" description="Helical" evidence="6">
    <location>
        <begin position="71"/>
        <end position="91"/>
    </location>
</feature>
<protein>
    <submittedName>
        <fullName evidence="7">Zinc transporter ZIP1</fullName>
    </submittedName>
</protein>
<evidence type="ECO:0000256" key="6">
    <source>
        <dbReference type="SAM" id="Phobius"/>
    </source>
</evidence>
<sequence length="234" mass="25484">MFLFVPSQATRGSGIAGEPEEQRRTLVQQHSFSGIRDQPDLTASLRQGSQPQHFDHSVHHDIASHSSLRSLLLLFALSLHSIFEGLAVGLQESIDDVLSLFLVVIFHKGIIALSLGLNMVQSKLSVTQMLMGNMFFCVTAPLGVALGMGITEMQATFTTAAVSGTLQGIACGTFLYVTFFEVLPHEMNNGDNRLLKLLFIILGFSAVCGVLYLDPDIKRPRCFQEPLPVPVGPT</sequence>
<keyword evidence="2 6" id="KW-0812">Transmembrane</keyword>
<evidence type="ECO:0000313" key="8">
    <source>
        <dbReference type="Proteomes" id="UP000770661"/>
    </source>
</evidence>
<reference evidence="7" key="1">
    <citation type="submission" date="2020-07" db="EMBL/GenBank/DDBJ databases">
        <title>The High-quality genome of the commercially important snow crab, Chionoecetes opilio.</title>
        <authorList>
            <person name="Jeong J.-H."/>
            <person name="Ryu S."/>
        </authorList>
    </citation>
    <scope>NUCLEOTIDE SEQUENCE</scope>
    <source>
        <strain evidence="7">MADBK_172401_WGS</strain>
        <tissue evidence="7">Digestive gland</tissue>
    </source>
</reference>
<evidence type="ECO:0000256" key="1">
    <source>
        <dbReference type="ARBA" id="ARBA00004141"/>
    </source>
</evidence>
<feature type="region of interest" description="Disordered" evidence="5">
    <location>
        <begin position="1"/>
        <end position="22"/>
    </location>
</feature>
<dbReference type="InterPro" id="IPR003689">
    <property type="entry name" value="ZIP"/>
</dbReference>
<evidence type="ECO:0000256" key="2">
    <source>
        <dbReference type="ARBA" id="ARBA00022692"/>
    </source>
</evidence>
<keyword evidence="4 6" id="KW-0472">Membrane</keyword>
<gene>
    <name evidence="7" type="primary">slc39a1_0</name>
    <name evidence="7" type="ORF">GWK47_037502</name>
</gene>
<dbReference type="PANTHER" id="PTHR11040:SF140">
    <property type="entry name" value="ZRT (ZRT), IRT- (IRT-) LIKE PROTEIN TRANSPORTER"/>
    <property type="match status" value="1"/>
</dbReference>
<proteinExistence type="predicted"/>
<evidence type="ECO:0000313" key="7">
    <source>
        <dbReference type="EMBL" id="KAG0725990.1"/>
    </source>
</evidence>
<comment type="subcellular location">
    <subcellularLocation>
        <location evidence="1">Membrane</location>
        <topology evidence="1">Multi-pass membrane protein</topology>
    </subcellularLocation>
</comment>
<name>A0A8J4YSI9_CHIOP</name>
<dbReference type="OrthoDB" id="448280at2759"/>
<feature type="transmembrane region" description="Helical" evidence="6">
    <location>
        <begin position="194"/>
        <end position="213"/>
    </location>
</feature>
<accession>A0A8J4YSI9</accession>
<organism evidence="7 8">
    <name type="scientific">Chionoecetes opilio</name>
    <name type="common">Atlantic snow crab</name>
    <name type="synonym">Cancer opilio</name>
    <dbReference type="NCBI Taxonomy" id="41210"/>
    <lineage>
        <taxon>Eukaryota</taxon>
        <taxon>Metazoa</taxon>
        <taxon>Ecdysozoa</taxon>
        <taxon>Arthropoda</taxon>
        <taxon>Crustacea</taxon>
        <taxon>Multicrustacea</taxon>
        <taxon>Malacostraca</taxon>
        <taxon>Eumalacostraca</taxon>
        <taxon>Eucarida</taxon>
        <taxon>Decapoda</taxon>
        <taxon>Pleocyemata</taxon>
        <taxon>Brachyura</taxon>
        <taxon>Eubrachyura</taxon>
        <taxon>Majoidea</taxon>
        <taxon>Majidae</taxon>
        <taxon>Chionoecetes</taxon>
    </lineage>
</organism>
<evidence type="ECO:0000256" key="5">
    <source>
        <dbReference type="SAM" id="MobiDB-lite"/>
    </source>
</evidence>
<dbReference type="PANTHER" id="PTHR11040">
    <property type="entry name" value="ZINC/IRON TRANSPORTER"/>
    <property type="match status" value="1"/>
</dbReference>
<dbReference type="Pfam" id="PF02535">
    <property type="entry name" value="Zip"/>
    <property type="match status" value="1"/>
</dbReference>
<evidence type="ECO:0000256" key="3">
    <source>
        <dbReference type="ARBA" id="ARBA00022989"/>
    </source>
</evidence>
<dbReference type="GO" id="GO:0005886">
    <property type="term" value="C:plasma membrane"/>
    <property type="evidence" value="ECO:0007669"/>
    <property type="project" value="TreeGrafter"/>
</dbReference>
<evidence type="ECO:0000256" key="4">
    <source>
        <dbReference type="ARBA" id="ARBA00023136"/>
    </source>
</evidence>
<feature type="transmembrane region" description="Helical" evidence="6">
    <location>
        <begin position="97"/>
        <end position="117"/>
    </location>
</feature>
<feature type="transmembrane region" description="Helical" evidence="6">
    <location>
        <begin position="157"/>
        <end position="182"/>
    </location>
</feature>
<comment type="caution">
    <text evidence="7">The sequence shown here is derived from an EMBL/GenBank/DDBJ whole genome shotgun (WGS) entry which is preliminary data.</text>
</comment>
<dbReference type="Proteomes" id="UP000770661">
    <property type="component" value="Unassembled WGS sequence"/>
</dbReference>
<dbReference type="GO" id="GO:0005385">
    <property type="term" value="F:zinc ion transmembrane transporter activity"/>
    <property type="evidence" value="ECO:0007669"/>
    <property type="project" value="TreeGrafter"/>
</dbReference>
<keyword evidence="3 6" id="KW-1133">Transmembrane helix</keyword>
<dbReference type="EMBL" id="JACEEZ010004967">
    <property type="protein sequence ID" value="KAG0725990.1"/>
    <property type="molecule type" value="Genomic_DNA"/>
</dbReference>
<keyword evidence="8" id="KW-1185">Reference proteome</keyword>
<feature type="transmembrane region" description="Helical" evidence="6">
    <location>
        <begin position="129"/>
        <end position="151"/>
    </location>
</feature>
<dbReference type="AlphaFoldDB" id="A0A8J4YSI9"/>